<evidence type="ECO:0000256" key="6">
    <source>
        <dbReference type="ARBA" id="ARBA00023242"/>
    </source>
</evidence>
<evidence type="ECO:0000256" key="3">
    <source>
        <dbReference type="ARBA" id="ARBA00023015"/>
    </source>
</evidence>
<dbReference type="GO" id="GO:0006355">
    <property type="term" value="P:regulation of DNA-templated transcription"/>
    <property type="evidence" value="ECO:0007669"/>
    <property type="project" value="InterPro"/>
</dbReference>
<dbReference type="SMART" id="SM01019">
    <property type="entry name" value="B3"/>
    <property type="match status" value="1"/>
</dbReference>
<dbReference type="PANTHER" id="PTHR31384">
    <property type="entry name" value="AUXIN RESPONSE FACTOR 4-RELATED"/>
    <property type="match status" value="1"/>
</dbReference>
<protein>
    <recommendedName>
        <fullName evidence="8">Auxin response factor</fullName>
    </recommendedName>
</protein>
<organism evidence="10 11">
    <name type="scientific">Durio zibethinus</name>
    <name type="common">Durian</name>
    <dbReference type="NCBI Taxonomy" id="66656"/>
    <lineage>
        <taxon>Eukaryota</taxon>
        <taxon>Viridiplantae</taxon>
        <taxon>Streptophyta</taxon>
        <taxon>Embryophyta</taxon>
        <taxon>Tracheophyta</taxon>
        <taxon>Spermatophyta</taxon>
        <taxon>Magnoliopsida</taxon>
        <taxon>eudicotyledons</taxon>
        <taxon>Gunneridae</taxon>
        <taxon>Pentapetalae</taxon>
        <taxon>rosids</taxon>
        <taxon>malvids</taxon>
        <taxon>Malvales</taxon>
        <taxon>Malvaceae</taxon>
        <taxon>Helicteroideae</taxon>
        <taxon>Durio</taxon>
    </lineage>
</organism>
<evidence type="ECO:0000256" key="4">
    <source>
        <dbReference type="ARBA" id="ARBA00023125"/>
    </source>
</evidence>
<dbReference type="Gene3D" id="2.40.330.10">
    <property type="entry name" value="DNA-binding pseudobarrel domain"/>
    <property type="match status" value="1"/>
</dbReference>
<dbReference type="GeneID" id="111314963"/>
<dbReference type="Proteomes" id="UP000515121">
    <property type="component" value="Unplaced"/>
</dbReference>
<dbReference type="OrthoDB" id="1414159at2759"/>
<keyword evidence="3 8" id="KW-0805">Transcription regulation</keyword>
<evidence type="ECO:0000256" key="5">
    <source>
        <dbReference type="ARBA" id="ARBA00023163"/>
    </source>
</evidence>
<evidence type="ECO:0000256" key="2">
    <source>
        <dbReference type="ARBA" id="ARBA00007853"/>
    </source>
</evidence>
<evidence type="ECO:0000313" key="10">
    <source>
        <dbReference type="Proteomes" id="UP000515121"/>
    </source>
</evidence>
<comment type="function">
    <text evidence="8">Auxin response factors (ARFs) are transcriptional factors that bind specifically to the DNA sequence 5'-TGTCTC-3' found in the auxin-responsive promoter elements (AuxREs).</text>
</comment>
<evidence type="ECO:0000256" key="1">
    <source>
        <dbReference type="ARBA" id="ARBA00004123"/>
    </source>
</evidence>
<dbReference type="GO" id="GO:0009734">
    <property type="term" value="P:auxin-activated signaling pathway"/>
    <property type="evidence" value="ECO:0007669"/>
    <property type="project" value="UniProtKB-KW"/>
</dbReference>
<dbReference type="InterPro" id="IPR015300">
    <property type="entry name" value="DNA-bd_pseudobarrel_sf"/>
</dbReference>
<dbReference type="PROSITE" id="PS50863">
    <property type="entry name" value="B3"/>
    <property type="match status" value="1"/>
</dbReference>
<feature type="domain" description="TF-B3" evidence="9">
    <location>
        <begin position="116"/>
        <end position="218"/>
    </location>
</feature>
<dbReference type="PANTHER" id="PTHR31384:SF94">
    <property type="entry name" value="AUXIN RESPONSE FACTOR 17"/>
    <property type="match status" value="1"/>
</dbReference>
<dbReference type="GO" id="GO:0005634">
    <property type="term" value="C:nucleus"/>
    <property type="evidence" value="ECO:0007669"/>
    <property type="project" value="UniProtKB-SubCell"/>
</dbReference>
<comment type="subcellular location">
    <subcellularLocation>
        <location evidence="1 8">Nucleus</location>
    </subcellularLocation>
</comment>
<sequence length="578" mass="64025">MPPLRPPHAEVCHVDSRIWRASAGSSVQIPTVNSRVYYFPQGHVEQACGSTALLSSLVLSTPLIHCVISDVHCLADTKTDEAFAKLLLVPVEPSRIPNRFLNINCEVEDSDKVVSFAKILTPSDANNGGGFSVPRFCADSIFPPLDYNADPPVQTLSVTDVRGRVWEFRHIYRGTPRRHLLTTGWSKFINQKKLIAGDSVVFMRDRNWKMYIGVRRAMKGGEGGGDSGRWREPSDVGVMKGEGRGRMTAEAVAEAAETAAKGLPFEVVYYPRAGWADFVVRAELVEAGLNLFWARGTRVKMAVETEDSSRMTWFQGTVVSAAVPDSGPWIGSPWRMLQVAWHEPEVLQNARRVSPWQVEIVSSSPLHSSFPSAKKFKFSQDSGLTNAEGEIFFPMIGLTNSTMGYMNPSLLNYNSFPAGMQGARQNHFHLQSLTNSMSENTPMMYTDNFSGNYMVPKLNTISTELNIGSSQSDDLSLGSKSSMVSFDTEPTENGGCNSSKVGVRSFQLFGKIIHMKEPVGSRFDDVGCMEDDGDKRYDEATSLKNSLDLSLTYGYSKLLDRLDVQWQRVSDFKVSPCE</sequence>
<accession>A0A6P6B594</accession>
<evidence type="ECO:0000313" key="11">
    <source>
        <dbReference type="RefSeq" id="XP_022772317.1"/>
    </source>
</evidence>
<comment type="similarity">
    <text evidence="2 8">Belongs to the ARF family.</text>
</comment>
<dbReference type="GO" id="GO:0003677">
    <property type="term" value="F:DNA binding"/>
    <property type="evidence" value="ECO:0007669"/>
    <property type="project" value="UniProtKB-KW"/>
</dbReference>
<dbReference type="AlphaFoldDB" id="A0A6P6B594"/>
<keyword evidence="4 8" id="KW-0238">DNA-binding</keyword>
<evidence type="ECO:0000256" key="8">
    <source>
        <dbReference type="RuleBase" id="RU004561"/>
    </source>
</evidence>
<dbReference type="CDD" id="cd10017">
    <property type="entry name" value="B3_DNA"/>
    <property type="match status" value="1"/>
</dbReference>
<comment type="subunit">
    <text evidence="8">Homodimers and heterodimers.</text>
</comment>
<proteinExistence type="inferred from homology"/>
<dbReference type="InterPro" id="IPR010525">
    <property type="entry name" value="ARF_dom"/>
</dbReference>
<dbReference type="Gene3D" id="2.30.30.1040">
    <property type="match status" value="1"/>
</dbReference>
<dbReference type="RefSeq" id="XP_022772317.1">
    <property type="nucleotide sequence ID" value="XM_022916582.1"/>
</dbReference>
<gene>
    <name evidence="11" type="primary">LOC111314963</name>
</gene>
<dbReference type="Pfam" id="PF06507">
    <property type="entry name" value="ARF_AD"/>
    <property type="match status" value="1"/>
</dbReference>
<dbReference type="Pfam" id="PF02362">
    <property type="entry name" value="B3"/>
    <property type="match status" value="1"/>
</dbReference>
<dbReference type="SUPFAM" id="SSF101936">
    <property type="entry name" value="DNA-binding pseudobarrel domain"/>
    <property type="match status" value="1"/>
</dbReference>
<keyword evidence="10" id="KW-1185">Reference proteome</keyword>
<evidence type="ECO:0000256" key="7">
    <source>
        <dbReference type="ARBA" id="ARBA00023294"/>
    </source>
</evidence>
<keyword evidence="5 8" id="KW-0804">Transcription</keyword>
<dbReference type="InterPro" id="IPR044835">
    <property type="entry name" value="ARF_plant"/>
</dbReference>
<reference evidence="11" key="1">
    <citation type="submission" date="2025-08" db="UniProtKB">
        <authorList>
            <consortium name="RefSeq"/>
        </authorList>
    </citation>
    <scope>IDENTIFICATION</scope>
    <source>
        <tissue evidence="11">Fruit stalk</tissue>
    </source>
</reference>
<evidence type="ECO:0000259" key="9">
    <source>
        <dbReference type="PROSITE" id="PS50863"/>
    </source>
</evidence>
<dbReference type="KEGG" id="dzi:111314963"/>
<name>A0A6P6B594_DURZI</name>
<dbReference type="InterPro" id="IPR003340">
    <property type="entry name" value="B3_DNA-bd"/>
</dbReference>
<dbReference type="FunFam" id="2.40.330.10:FF:000001">
    <property type="entry name" value="Auxin response factor"/>
    <property type="match status" value="1"/>
</dbReference>
<keyword evidence="7 8" id="KW-0927">Auxin signaling pathway</keyword>
<keyword evidence="6 8" id="KW-0539">Nucleus</keyword>